<reference evidence="1 2" key="1">
    <citation type="submission" date="2023-03" db="EMBL/GenBank/DDBJ databases">
        <title>High recombination rates correlate with genetic variation in Cardiocondyla obscurior ants.</title>
        <authorList>
            <person name="Errbii M."/>
        </authorList>
    </citation>
    <scope>NUCLEOTIDE SEQUENCE [LARGE SCALE GENOMIC DNA]</scope>
    <source>
        <strain evidence="1">Alpha-2009</strain>
        <tissue evidence="1">Whole body</tissue>
    </source>
</reference>
<evidence type="ECO:0000313" key="1">
    <source>
        <dbReference type="EMBL" id="KAL0102736.1"/>
    </source>
</evidence>
<name>A0AAW2EKH6_9HYME</name>
<protein>
    <recommendedName>
        <fullName evidence="3">LAGLIDADG homing endonuclease</fullName>
    </recommendedName>
</protein>
<proteinExistence type="predicted"/>
<dbReference type="AlphaFoldDB" id="A0AAW2EKH6"/>
<comment type="caution">
    <text evidence="1">The sequence shown here is derived from an EMBL/GenBank/DDBJ whole genome shotgun (WGS) entry which is preliminary data.</text>
</comment>
<sequence length="89" mass="10399">MRIADNSYANMTDSLRGTRHTKHPRLIAIFCGDGCGINRWKFAGKIYIETLHVNRAIINYFRKATKLFIKSYLPRSAWLSRDSNDAFRF</sequence>
<gene>
    <name evidence="1" type="ORF">PUN28_018206</name>
</gene>
<dbReference type="Proteomes" id="UP001430953">
    <property type="component" value="Unassembled WGS sequence"/>
</dbReference>
<organism evidence="1 2">
    <name type="scientific">Cardiocondyla obscurior</name>
    <dbReference type="NCBI Taxonomy" id="286306"/>
    <lineage>
        <taxon>Eukaryota</taxon>
        <taxon>Metazoa</taxon>
        <taxon>Ecdysozoa</taxon>
        <taxon>Arthropoda</taxon>
        <taxon>Hexapoda</taxon>
        <taxon>Insecta</taxon>
        <taxon>Pterygota</taxon>
        <taxon>Neoptera</taxon>
        <taxon>Endopterygota</taxon>
        <taxon>Hymenoptera</taxon>
        <taxon>Apocrita</taxon>
        <taxon>Aculeata</taxon>
        <taxon>Formicoidea</taxon>
        <taxon>Formicidae</taxon>
        <taxon>Myrmicinae</taxon>
        <taxon>Cardiocondyla</taxon>
    </lineage>
</organism>
<evidence type="ECO:0008006" key="3">
    <source>
        <dbReference type="Google" id="ProtNLM"/>
    </source>
</evidence>
<keyword evidence="2" id="KW-1185">Reference proteome</keyword>
<dbReference type="EMBL" id="JADYXP020000022">
    <property type="protein sequence ID" value="KAL0102736.1"/>
    <property type="molecule type" value="Genomic_DNA"/>
</dbReference>
<evidence type="ECO:0000313" key="2">
    <source>
        <dbReference type="Proteomes" id="UP001430953"/>
    </source>
</evidence>
<accession>A0AAW2EKH6</accession>